<accession>A0A0D7VYR1</accession>
<evidence type="ECO:0000313" key="1">
    <source>
        <dbReference type="EMBL" id="KJD31583.1"/>
    </source>
</evidence>
<comment type="caution">
    <text evidence="1">The sequence shown here is derived from an EMBL/GenBank/DDBJ whole genome shotgun (WGS) entry which is preliminary data.</text>
</comment>
<dbReference type="PATRIC" id="fig|1382798.3.peg.1437"/>
<reference evidence="1 2" key="1">
    <citation type="journal article" date="2015" name="Antonie Van Leeuwenhoek">
        <title>Tamlana nanhaiensis sp. nov., isolated from surface seawater collected from the South China Sea.</title>
        <authorList>
            <person name="Liu X."/>
            <person name="Lai Q."/>
            <person name="Du Y."/>
            <person name="Li G."/>
            <person name="Sun F."/>
            <person name="Shao Z."/>
        </authorList>
    </citation>
    <scope>NUCLEOTIDE SEQUENCE [LARGE SCALE GENOMIC DNA]</scope>
    <source>
        <strain evidence="1 2">FHC16</strain>
    </source>
</reference>
<keyword evidence="2" id="KW-1185">Reference proteome</keyword>
<dbReference type="AlphaFoldDB" id="A0A0D7VYR1"/>
<dbReference type="OrthoDB" id="1162769at2"/>
<organism evidence="1 2">
    <name type="scientific">Neotamlana nanhaiensis</name>
    <dbReference type="NCBI Taxonomy" id="1382798"/>
    <lineage>
        <taxon>Bacteria</taxon>
        <taxon>Pseudomonadati</taxon>
        <taxon>Bacteroidota</taxon>
        <taxon>Flavobacteriia</taxon>
        <taxon>Flavobacteriales</taxon>
        <taxon>Flavobacteriaceae</taxon>
        <taxon>Neotamlana</taxon>
    </lineage>
</organism>
<dbReference type="EMBL" id="JTDV01000014">
    <property type="protein sequence ID" value="KJD31583.1"/>
    <property type="molecule type" value="Genomic_DNA"/>
</dbReference>
<proteinExistence type="predicted"/>
<protein>
    <submittedName>
        <fullName evidence="1">Uncharacterized protein</fullName>
    </submittedName>
</protein>
<dbReference type="RefSeq" id="WP_044627256.1">
    <property type="nucleotide sequence ID" value="NZ_JTDV01000014.1"/>
</dbReference>
<name>A0A0D7VYR1_9FLAO</name>
<evidence type="ECO:0000313" key="2">
    <source>
        <dbReference type="Proteomes" id="UP000032361"/>
    </source>
</evidence>
<sequence>MLFLDPIYSNVIGTTYVLKDNLEKGPFDSEKIQMVLGEVAIILSRAELENLVVIINSAKAGCNCKNCRCKILKQIKGNTNYVEFVFKSTENNLSNLEDLVKGTLFELQIASVLSFNNIE</sequence>
<dbReference type="STRING" id="1382798.PK35_14365"/>
<dbReference type="Proteomes" id="UP000032361">
    <property type="component" value="Unassembled WGS sequence"/>
</dbReference>
<gene>
    <name evidence="1" type="ORF">PK35_14365</name>
</gene>